<dbReference type="Gene3D" id="6.10.250.1770">
    <property type="match status" value="1"/>
</dbReference>
<dbReference type="Pfam" id="PF17799">
    <property type="entry name" value="RRM_Rrp7"/>
    <property type="match status" value="1"/>
</dbReference>
<dbReference type="GO" id="GO:0034456">
    <property type="term" value="C:UTP-C complex"/>
    <property type="evidence" value="ECO:0007669"/>
    <property type="project" value="TreeGrafter"/>
</dbReference>
<dbReference type="PANTHER" id="PTHR13191">
    <property type="entry name" value="RIBOSOMAL RNA PROCESSING PROTEIN 7-RELATED"/>
    <property type="match status" value="1"/>
</dbReference>
<dbReference type="EMBL" id="ML975382">
    <property type="protein sequence ID" value="KAF1830830.1"/>
    <property type="molecule type" value="Genomic_DNA"/>
</dbReference>
<dbReference type="GO" id="GO:0032545">
    <property type="term" value="C:CURI complex"/>
    <property type="evidence" value="ECO:0007669"/>
    <property type="project" value="TreeGrafter"/>
</dbReference>
<dbReference type="PANTHER" id="PTHR13191:SF0">
    <property type="entry name" value="RIBOSOMAL RNA-PROCESSING PROTEIN 7 HOMOLOG A-RELATED"/>
    <property type="match status" value="1"/>
</dbReference>
<feature type="compositionally biased region" description="Basic and acidic residues" evidence="2">
    <location>
        <begin position="112"/>
        <end position="124"/>
    </location>
</feature>
<gene>
    <name evidence="5" type="ORF">BDW02DRAFT_572610</name>
</gene>
<reference evidence="5" key="1">
    <citation type="submission" date="2020-01" db="EMBL/GenBank/DDBJ databases">
        <authorList>
            <consortium name="DOE Joint Genome Institute"/>
            <person name="Haridas S."/>
            <person name="Albert R."/>
            <person name="Binder M."/>
            <person name="Bloem J."/>
            <person name="Labutti K."/>
            <person name="Salamov A."/>
            <person name="Andreopoulos B."/>
            <person name="Baker S.E."/>
            <person name="Barry K."/>
            <person name="Bills G."/>
            <person name="Bluhm B.H."/>
            <person name="Cannon C."/>
            <person name="Castanera R."/>
            <person name="Culley D.E."/>
            <person name="Daum C."/>
            <person name="Ezra D."/>
            <person name="Gonzalez J.B."/>
            <person name="Henrissat B."/>
            <person name="Kuo A."/>
            <person name="Liang C."/>
            <person name="Lipzen A."/>
            <person name="Lutzoni F."/>
            <person name="Magnuson J."/>
            <person name="Mondo S."/>
            <person name="Nolan M."/>
            <person name="Ohm R."/>
            <person name="Pangilinan J."/>
            <person name="Park H.-J."/>
            <person name="Ramirez L."/>
            <person name="Alfaro M."/>
            <person name="Sun H."/>
            <person name="Tritt A."/>
            <person name="Yoshinaga Y."/>
            <person name="Zwiers L.-H."/>
            <person name="Turgeon B.G."/>
            <person name="Goodwin S.B."/>
            <person name="Spatafora J.W."/>
            <person name="Crous P.W."/>
            <person name="Grigoriev I.V."/>
        </authorList>
    </citation>
    <scope>NUCLEOTIDE SEQUENCE</scope>
    <source>
        <strain evidence="5">P77</strain>
    </source>
</reference>
<evidence type="ECO:0000313" key="5">
    <source>
        <dbReference type="EMBL" id="KAF1830830.1"/>
    </source>
</evidence>
<dbReference type="InterPro" id="IPR040446">
    <property type="entry name" value="RRP7"/>
</dbReference>
<protein>
    <recommendedName>
        <fullName evidence="7">RRM domain-containing protein</fullName>
    </recommendedName>
</protein>
<proteinExistence type="inferred from homology"/>
<feature type="region of interest" description="Disordered" evidence="2">
    <location>
        <begin position="239"/>
        <end position="290"/>
    </location>
</feature>
<dbReference type="Proteomes" id="UP000800040">
    <property type="component" value="Unassembled WGS sequence"/>
</dbReference>
<sequence>MAPTTPPKQKKVKATPKTVADFTVLALTLPTLPGLPAICQDAKHYLYIKPHAPSIPTADGERSLFIANVPMDASEISIRTLFQRQLGGCMVERVEFDASVPAEPMHKRWKSEKRATTATEEEKRGKKRKRSDDAAMVAEGVVEDADSALPRLWKSEVHRSGSGAVVIFVDRRSAKGAMKEVGRAVKEGKHVIWKTSEGLGVERYKSHTHLTHPPPTLLHTTLTTYLTQFAALESLRTKLRKSSRSRPDTDGFITVSRGSSRTAPARLEDTQKKKQELDERRRKNGVQDGFYRFQMRDRRKRAEAELKTRFEEDRRRVRDMRGWRGEVRPEV</sequence>
<evidence type="ECO:0000313" key="6">
    <source>
        <dbReference type="Proteomes" id="UP000800040"/>
    </source>
</evidence>
<keyword evidence="6" id="KW-1185">Reference proteome</keyword>
<name>A0A6A5K397_9PLEO</name>
<dbReference type="AlphaFoldDB" id="A0A6A5K397"/>
<dbReference type="OrthoDB" id="5390at2759"/>
<evidence type="ECO:0000259" key="3">
    <source>
        <dbReference type="Pfam" id="PF12923"/>
    </source>
</evidence>
<organism evidence="5 6">
    <name type="scientific">Decorospora gaudefroyi</name>
    <dbReference type="NCBI Taxonomy" id="184978"/>
    <lineage>
        <taxon>Eukaryota</taxon>
        <taxon>Fungi</taxon>
        <taxon>Dikarya</taxon>
        <taxon>Ascomycota</taxon>
        <taxon>Pezizomycotina</taxon>
        <taxon>Dothideomycetes</taxon>
        <taxon>Pleosporomycetidae</taxon>
        <taxon>Pleosporales</taxon>
        <taxon>Pleosporineae</taxon>
        <taxon>Pleosporaceae</taxon>
        <taxon>Decorospora</taxon>
    </lineage>
</organism>
<feature type="compositionally biased region" description="Basic and acidic residues" evidence="2">
    <location>
        <begin position="266"/>
        <end position="281"/>
    </location>
</feature>
<accession>A0A6A5K397</accession>
<dbReference type="InterPro" id="IPR040447">
    <property type="entry name" value="RRM_Rrp7"/>
</dbReference>
<dbReference type="Pfam" id="PF12923">
    <property type="entry name" value="RRP7"/>
    <property type="match status" value="1"/>
</dbReference>
<dbReference type="GO" id="GO:0006364">
    <property type="term" value="P:rRNA processing"/>
    <property type="evidence" value="ECO:0007669"/>
    <property type="project" value="TreeGrafter"/>
</dbReference>
<feature type="domain" description="Rrp7 RRM-like N-terminal" evidence="4">
    <location>
        <begin position="21"/>
        <end position="207"/>
    </location>
</feature>
<evidence type="ECO:0008006" key="7">
    <source>
        <dbReference type="Google" id="ProtNLM"/>
    </source>
</evidence>
<feature type="domain" description="Ribosomal RNA-processing protein 7 C-terminal" evidence="3">
    <location>
        <begin position="212"/>
        <end position="329"/>
    </location>
</feature>
<feature type="region of interest" description="Disordered" evidence="2">
    <location>
        <begin position="105"/>
        <end position="133"/>
    </location>
</feature>
<dbReference type="InterPro" id="IPR024326">
    <property type="entry name" value="RRP7_C"/>
</dbReference>
<evidence type="ECO:0000259" key="4">
    <source>
        <dbReference type="Pfam" id="PF17799"/>
    </source>
</evidence>
<comment type="similarity">
    <text evidence="1">Belongs to the RRP7 family.</text>
</comment>
<evidence type="ECO:0000256" key="1">
    <source>
        <dbReference type="ARBA" id="ARBA00006110"/>
    </source>
</evidence>
<evidence type="ECO:0000256" key="2">
    <source>
        <dbReference type="SAM" id="MobiDB-lite"/>
    </source>
</evidence>
<dbReference type="GO" id="GO:0000028">
    <property type="term" value="P:ribosomal small subunit assembly"/>
    <property type="evidence" value="ECO:0007669"/>
    <property type="project" value="TreeGrafter"/>
</dbReference>